<dbReference type="GO" id="GO:0004497">
    <property type="term" value="F:monooxygenase activity"/>
    <property type="evidence" value="ECO:0007669"/>
    <property type="project" value="InterPro"/>
</dbReference>
<gene>
    <name evidence="1" type="ORF">IMSHALPRED_004250</name>
</gene>
<accession>A0A8H3FCE6</accession>
<dbReference type="InterPro" id="IPR036396">
    <property type="entry name" value="Cyt_P450_sf"/>
</dbReference>
<name>A0A8H3FCE6_9LECA</name>
<dbReference type="EMBL" id="CAJPDT010000020">
    <property type="protein sequence ID" value="CAF9918246.1"/>
    <property type="molecule type" value="Genomic_DNA"/>
</dbReference>
<evidence type="ECO:0008006" key="3">
    <source>
        <dbReference type="Google" id="ProtNLM"/>
    </source>
</evidence>
<sequence>MGLVAIIFWYLAYRKRHLQANSCEQVVQIQVTSADPAVCARIIACTGYDNTGAKNLYSDVESRAIPNQRLVRAFGIDNSFTTREAQRRKDFNKEAVRRIKMTETQWQEVARYAQELVRQAVSPSNLTTVGQTESVTLDSLVRSVCLKIVLHVLFNLDPLEMDCGNILTITESINTLWIQSKGTGLPVESDKHGLLEALAGILPKWDRSKPHENPLNMIIPAYETLWRVVLSGFVQVTFVKGGSPSLRYILAHFLANPTVTARKEIGHGPEASAVSVEHIVKEALRLYPSVKRVYRQFHMDNAAEPVDVTADIKAYQRTKAIWGADAERFIPSRWVNTSDGARTTYMNFGVHPFVCPAKAEFGPMMIGILVAAFTDNLSSEDWDLRLGEKSSDAAQCDFDKALSGEQPLESDRSTYEGIRIMKK</sequence>
<dbReference type="Proteomes" id="UP000664534">
    <property type="component" value="Unassembled WGS sequence"/>
</dbReference>
<proteinExistence type="predicted"/>
<evidence type="ECO:0000313" key="1">
    <source>
        <dbReference type="EMBL" id="CAF9918246.1"/>
    </source>
</evidence>
<dbReference type="GO" id="GO:0016705">
    <property type="term" value="F:oxidoreductase activity, acting on paired donors, with incorporation or reduction of molecular oxygen"/>
    <property type="evidence" value="ECO:0007669"/>
    <property type="project" value="InterPro"/>
</dbReference>
<dbReference type="Gene3D" id="1.10.630.10">
    <property type="entry name" value="Cytochrome P450"/>
    <property type="match status" value="1"/>
</dbReference>
<evidence type="ECO:0000313" key="2">
    <source>
        <dbReference type="Proteomes" id="UP000664534"/>
    </source>
</evidence>
<dbReference type="AlphaFoldDB" id="A0A8H3FCE6"/>
<keyword evidence="2" id="KW-1185">Reference proteome</keyword>
<dbReference type="GO" id="GO:0020037">
    <property type="term" value="F:heme binding"/>
    <property type="evidence" value="ECO:0007669"/>
    <property type="project" value="InterPro"/>
</dbReference>
<dbReference type="OrthoDB" id="10029320at2759"/>
<dbReference type="SUPFAM" id="SSF48264">
    <property type="entry name" value="Cytochrome P450"/>
    <property type="match status" value="1"/>
</dbReference>
<dbReference type="GO" id="GO:0005506">
    <property type="term" value="F:iron ion binding"/>
    <property type="evidence" value="ECO:0007669"/>
    <property type="project" value="InterPro"/>
</dbReference>
<organism evidence="1 2">
    <name type="scientific">Imshaugia aleurites</name>
    <dbReference type="NCBI Taxonomy" id="172621"/>
    <lineage>
        <taxon>Eukaryota</taxon>
        <taxon>Fungi</taxon>
        <taxon>Dikarya</taxon>
        <taxon>Ascomycota</taxon>
        <taxon>Pezizomycotina</taxon>
        <taxon>Lecanoromycetes</taxon>
        <taxon>OSLEUM clade</taxon>
        <taxon>Lecanoromycetidae</taxon>
        <taxon>Lecanorales</taxon>
        <taxon>Lecanorineae</taxon>
        <taxon>Parmeliaceae</taxon>
        <taxon>Imshaugia</taxon>
    </lineage>
</organism>
<reference evidence="1" key="1">
    <citation type="submission" date="2021-03" db="EMBL/GenBank/DDBJ databases">
        <authorList>
            <person name="Tagirdzhanova G."/>
        </authorList>
    </citation>
    <scope>NUCLEOTIDE SEQUENCE</scope>
</reference>
<protein>
    <recommendedName>
        <fullName evidence="3">Cytochrome P450</fullName>
    </recommendedName>
</protein>
<comment type="caution">
    <text evidence="1">The sequence shown here is derived from an EMBL/GenBank/DDBJ whole genome shotgun (WGS) entry which is preliminary data.</text>
</comment>